<accession>A0A1I3JJC6</accession>
<keyword evidence="2" id="KW-1185">Reference proteome</keyword>
<dbReference type="AlphaFoldDB" id="A0A1I3JJC6"/>
<sequence>MRTPPGPSLSCPAYTRPPVFIRSAELAKLLGYASAATFRDARLRLEEDEDFPPPARTAGREYLWRRDEVLAWLDRPLPPVEGVPGLSAADLAADRAVMLRMAGAA</sequence>
<dbReference type="RefSeq" id="WP_092861590.1">
    <property type="nucleotide sequence ID" value="NZ_FOQH01000008.1"/>
</dbReference>
<gene>
    <name evidence="1" type="ORF">SAMN05216258_10821</name>
</gene>
<reference evidence="1 2" key="1">
    <citation type="submission" date="2016-10" db="EMBL/GenBank/DDBJ databases">
        <authorList>
            <person name="de Groot N.N."/>
        </authorList>
    </citation>
    <scope>NUCLEOTIDE SEQUENCE [LARGE SCALE GENOMIC DNA]</scope>
    <source>
        <strain evidence="1 2">CGMCC 1.11030</strain>
    </source>
</reference>
<dbReference type="Proteomes" id="UP000199377">
    <property type="component" value="Unassembled WGS sequence"/>
</dbReference>
<protein>
    <submittedName>
        <fullName evidence="1">Transcriptional regulator, AlpA family</fullName>
    </submittedName>
</protein>
<organism evidence="1 2">
    <name type="scientific">Albimonas pacifica</name>
    <dbReference type="NCBI Taxonomy" id="1114924"/>
    <lineage>
        <taxon>Bacteria</taxon>
        <taxon>Pseudomonadati</taxon>
        <taxon>Pseudomonadota</taxon>
        <taxon>Alphaproteobacteria</taxon>
        <taxon>Rhodobacterales</taxon>
        <taxon>Paracoccaceae</taxon>
        <taxon>Albimonas</taxon>
    </lineage>
</organism>
<evidence type="ECO:0000313" key="2">
    <source>
        <dbReference type="Proteomes" id="UP000199377"/>
    </source>
</evidence>
<dbReference type="OrthoDB" id="7861405at2"/>
<proteinExistence type="predicted"/>
<dbReference type="EMBL" id="FOQH01000008">
    <property type="protein sequence ID" value="SFI60005.1"/>
    <property type="molecule type" value="Genomic_DNA"/>
</dbReference>
<evidence type="ECO:0000313" key="1">
    <source>
        <dbReference type="EMBL" id="SFI60005.1"/>
    </source>
</evidence>
<name>A0A1I3JJC6_9RHOB</name>
<dbReference type="STRING" id="1114924.SAMN05216258_10821"/>